<reference evidence="2" key="1">
    <citation type="journal article" date="2023" name="bioRxiv">
        <title>Improved chromosome-level genome assembly for marigold (Tagetes erecta).</title>
        <authorList>
            <person name="Jiang F."/>
            <person name="Yuan L."/>
            <person name="Wang S."/>
            <person name="Wang H."/>
            <person name="Xu D."/>
            <person name="Wang A."/>
            <person name="Fan W."/>
        </authorList>
    </citation>
    <scope>NUCLEOTIDE SEQUENCE</scope>
    <source>
        <strain evidence="2">WSJ</strain>
        <tissue evidence="2">Leaf</tissue>
    </source>
</reference>
<feature type="compositionally biased region" description="Basic and acidic residues" evidence="1">
    <location>
        <begin position="193"/>
        <end position="203"/>
    </location>
</feature>
<evidence type="ECO:0000313" key="3">
    <source>
        <dbReference type="Proteomes" id="UP001229421"/>
    </source>
</evidence>
<evidence type="ECO:0000256" key="1">
    <source>
        <dbReference type="SAM" id="MobiDB-lite"/>
    </source>
</evidence>
<comment type="caution">
    <text evidence="2">The sequence shown here is derived from an EMBL/GenBank/DDBJ whole genome shotgun (WGS) entry which is preliminary data.</text>
</comment>
<feature type="compositionally biased region" description="Polar residues" evidence="1">
    <location>
        <begin position="157"/>
        <end position="175"/>
    </location>
</feature>
<organism evidence="2 3">
    <name type="scientific">Tagetes erecta</name>
    <name type="common">African marigold</name>
    <dbReference type="NCBI Taxonomy" id="13708"/>
    <lineage>
        <taxon>Eukaryota</taxon>
        <taxon>Viridiplantae</taxon>
        <taxon>Streptophyta</taxon>
        <taxon>Embryophyta</taxon>
        <taxon>Tracheophyta</taxon>
        <taxon>Spermatophyta</taxon>
        <taxon>Magnoliopsida</taxon>
        <taxon>eudicotyledons</taxon>
        <taxon>Gunneridae</taxon>
        <taxon>Pentapetalae</taxon>
        <taxon>asterids</taxon>
        <taxon>campanulids</taxon>
        <taxon>Asterales</taxon>
        <taxon>Asteraceae</taxon>
        <taxon>Asteroideae</taxon>
        <taxon>Heliantheae alliance</taxon>
        <taxon>Tageteae</taxon>
        <taxon>Tagetes</taxon>
    </lineage>
</organism>
<evidence type="ECO:0000313" key="2">
    <source>
        <dbReference type="EMBL" id="KAK1423025.1"/>
    </source>
</evidence>
<feature type="region of interest" description="Disordered" evidence="1">
    <location>
        <begin position="147"/>
        <end position="175"/>
    </location>
</feature>
<name>A0AAD8KNU9_TARER</name>
<dbReference type="EMBL" id="JAUHHV010000005">
    <property type="protein sequence ID" value="KAK1423025.1"/>
    <property type="molecule type" value="Genomic_DNA"/>
</dbReference>
<dbReference type="AlphaFoldDB" id="A0AAD8KNU9"/>
<feature type="compositionally biased region" description="Polar residues" evidence="1">
    <location>
        <begin position="205"/>
        <end position="219"/>
    </location>
</feature>
<dbReference type="Proteomes" id="UP001229421">
    <property type="component" value="Unassembled WGS sequence"/>
</dbReference>
<protein>
    <submittedName>
        <fullName evidence="2">Uncharacterized protein</fullName>
    </submittedName>
</protein>
<proteinExistence type="predicted"/>
<sequence length="289" mass="32337">METGIKRKYSHDDHLPVVDVAVKTEHETTDNQMVDVELAMKSDHEINKSIARLTKTLQSVGVRLPDKGKKFKASICRLERELQRRNKLQSHKVDKGCEETIQLSEHTNDGASHGKKKSASTFVNSFGVKMEEDVLFCTIPKKQIITNDDKKDDDDSATSFSEPNSPQDPTSINLKPQSADKICEEKMQLSDHDDAGVSLDKKQSASKSQHGVAINSSTHDSLTDETMQKIVNELVKLGISPFDLGKAAEVCYRDPVKVKVLFALPTDMRRSYVFRSCIHNIRANNKIGK</sequence>
<gene>
    <name evidence="2" type="ORF">QVD17_18318</name>
</gene>
<accession>A0AAD8KNU9</accession>
<feature type="region of interest" description="Disordered" evidence="1">
    <location>
        <begin position="193"/>
        <end position="219"/>
    </location>
</feature>
<keyword evidence="3" id="KW-1185">Reference proteome</keyword>